<evidence type="ECO:0000256" key="1">
    <source>
        <dbReference type="SAM" id="MobiDB-lite"/>
    </source>
</evidence>
<dbReference type="AlphaFoldDB" id="A0A4Y3QV30"/>
<dbReference type="PANTHER" id="PTHR11365:SF23">
    <property type="entry name" value="HYPOTHETICAL 5-OXOPROLINASE (EUROFUNG)-RELATED"/>
    <property type="match status" value="1"/>
</dbReference>
<dbReference type="PANTHER" id="PTHR11365">
    <property type="entry name" value="5-OXOPROLINASE RELATED"/>
    <property type="match status" value="1"/>
</dbReference>
<proteinExistence type="predicted"/>
<evidence type="ECO:0000259" key="2">
    <source>
        <dbReference type="Pfam" id="PF01968"/>
    </source>
</evidence>
<sequence length="687" mass="72158">MLRIGIDVGGTFTDVTALDTADGRFHIHKLPSTTDDQSVAVAEGVRAILQRTGAAPGDVGYLGHGTTVATNTVLESDGARTALVTTAGLRDVLEIGRQQRPDLYDLDADKAPALVDRSLVHTVTERMTAQGTVRTPLSGRDADAVVERIRAADPEAVAVCFLHSYRNDRHEREIADRLRAALPDVYVCASADIAPVFREFERFSTAAVNAYVGPRINRYMSRLADRIEATGVPVPPKVIGSSGGMMSLESVARYPVTTLLSGPSAGVVAASHVAGQAGFGNLITFDMGGTSTDVCLVRDGQAVASTQRRINGRPVRTPSLDIHTVGAGGGSIAHVDSGGALEVGPASAGSQPGPAAYGRGGDRPTVTDANVLRGRLNPRHILGGALAVDYEAAARAVDGVAKAMATGREVAARGIGRIAAVNMAGAVRKVSVEAGEDPRAYVLVAFGGAGPLHAVEVAREVGMRTVVVPPNPGTLCALGLLVTDIRAEFPRAVLEEADEHDPGKLDEALREAHESARGWLAAEAPPGAETRITGEARMRYARQNFELSVPLPRQAIDTARFGPGAVAEMVAAFHEQHTKSYGFAHADARVQIVEIQLTAAALVDKPELPSIAAGSDPREALVDRRQVDFDETGPLDTPVYERAGLRAGTRLPGPAIVEQLDTTTVITPDATALVDAYGNLVIEVEQR</sequence>
<keyword evidence="6" id="KW-1185">Reference proteome</keyword>
<dbReference type="Pfam" id="PF05378">
    <property type="entry name" value="Hydant_A_N"/>
    <property type="match status" value="1"/>
</dbReference>
<dbReference type="OrthoDB" id="9768323at2"/>
<feature type="domain" description="Hydantoinase A/oxoprolinase" evidence="2">
    <location>
        <begin position="202"/>
        <end position="488"/>
    </location>
</feature>
<feature type="region of interest" description="Disordered" evidence="1">
    <location>
        <begin position="343"/>
        <end position="363"/>
    </location>
</feature>
<evidence type="ECO:0000259" key="4">
    <source>
        <dbReference type="Pfam" id="PF19278"/>
    </source>
</evidence>
<organism evidence="5 6">
    <name type="scientific">Streptomyces cacaoi</name>
    <dbReference type="NCBI Taxonomy" id="1898"/>
    <lineage>
        <taxon>Bacteria</taxon>
        <taxon>Bacillati</taxon>
        <taxon>Actinomycetota</taxon>
        <taxon>Actinomycetes</taxon>
        <taxon>Kitasatosporales</taxon>
        <taxon>Streptomycetaceae</taxon>
        <taxon>Streptomyces</taxon>
    </lineage>
</organism>
<dbReference type="Pfam" id="PF01968">
    <property type="entry name" value="Hydantoinase_A"/>
    <property type="match status" value="1"/>
</dbReference>
<dbReference type="SUPFAM" id="SSF53067">
    <property type="entry name" value="Actin-like ATPase domain"/>
    <property type="match status" value="1"/>
</dbReference>
<feature type="compositionally biased region" description="Low complexity" evidence="1">
    <location>
        <begin position="344"/>
        <end position="357"/>
    </location>
</feature>
<dbReference type="GO" id="GO:0017168">
    <property type="term" value="F:5-oxoprolinase (ATP-hydrolyzing) activity"/>
    <property type="evidence" value="ECO:0007669"/>
    <property type="project" value="TreeGrafter"/>
</dbReference>
<dbReference type="GO" id="GO:0006749">
    <property type="term" value="P:glutathione metabolic process"/>
    <property type="evidence" value="ECO:0007669"/>
    <property type="project" value="TreeGrafter"/>
</dbReference>
<evidence type="ECO:0000259" key="3">
    <source>
        <dbReference type="Pfam" id="PF05378"/>
    </source>
</evidence>
<evidence type="ECO:0000313" key="6">
    <source>
        <dbReference type="Proteomes" id="UP000319210"/>
    </source>
</evidence>
<accession>A0A4Y3QV30</accession>
<name>A0A4Y3QV30_STRCI</name>
<dbReference type="RefSeq" id="WP_086817765.1">
    <property type="nucleotide sequence ID" value="NZ_BJMM01000006.1"/>
</dbReference>
<gene>
    <name evidence="5" type="ORF">SCA03_18150</name>
</gene>
<protein>
    <submittedName>
        <fullName evidence="5">Methylhydantoinase</fullName>
    </submittedName>
</protein>
<feature type="domain" description="Acetophenone carboxylase-like C-terminal" evidence="4">
    <location>
        <begin position="507"/>
        <end position="677"/>
    </location>
</feature>
<dbReference type="EMBL" id="BJMM01000006">
    <property type="protein sequence ID" value="GEB49264.1"/>
    <property type="molecule type" value="Genomic_DNA"/>
</dbReference>
<dbReference type="InterPro" id="IPR008040">
    <property type="entry name" value="Hydant_A_N"/>
</dbReference>
<comment type="caution">
    <text evidence="5">The sequence shown here is derived from an EMBL/GenBank/DDBJ whole genome shotgun (WGS) entry which is preliminary data.</text>
</comment>
<feature type="domain" description="Hydantoinase/oxoprolinase N-terminal" evidence="3">
    <location>
        <begin position="3"/>
        <end position="180"/>
    </location>
</feature>
<dbReference type="InterPro" id="IPR043129">
    <property type="entry name" value="ATPase_NBD"/>
</dbReference>
<dbReference type="Proteomes" id="UP000319210">
    <property type="component" value="Unassembled WGS sequence"/>
</dbReference>
<dbReference type="InterPro" id="IPR049517">
    <property type="entry name" value="ACX-like_C"/>
</dbReference>
<dbReference type="Pfam" id="PF19278">
    <property type="entry name" value="Hydant_A_C"/>
    <property type="match status" value="1"/>
</dbReference>
<reference evidence="5 6" key="1">
    <citation type="submission" date="2019-06" db="EMBL/GenBank/DDBJ databases">
        <title>Whole genome shotgun sequence of Streptomyces cacaoi subsp. cacaoi NBRC 12748.</title>
        <authorList>
            <person name="Hosoyama A."/>
            <person name="Uohara A."/>
            <person name="Ohji S."/>
            <person name="Ichikawa N."/>
        </authorList>
    </citation>
    <scope>NUCLEOTIDE SEQUENCE [LARGE SCALE GENOMIC DNA]</scope>
    <source>
        <strain evidence="5 6">NBRC 12748</strain>
    </source>
</reference>
<dbReference type="InterPro" id="IPR002821">
    <property type="entry name" value="Hydantoinase_A"/>
</dbReference>
<dbReference type="GO" id="GO:0005829">
    <property type="term" value="C:cytosol"/>
    <property type="evidence" value="ECO:0007669"/>
    <property type="project" value="TreeGrafter"/>
</dbReference>
<evidence type="ECO:0000313" key="5">
    <source>
        <dbReference type="EMBL" id="GEB49264.1"/>
    </source>
</evidence>
<dbReference type="InterPro" id="IPR045079">
    <property type="entry name" value="Oxoprolinase-like"/>
</dbReference>